<reference evidence="2" key="1">
    <citation type="journal article" date="2015" name="Nature">
        <title>Complex archaea that bridge the gap between prokaryotes and eukaryotes.</title>
        <authorList>
            <person name="Spang A."/>
            <person name="Saw J.H."/>
            <person name="Jorgensen S.L."/>
            <person name="Zaremba-Niedzwiedzka K."/>
            <person name="Martijn J."/>
            <person name="Lind A.E."/>
            <person name="van Eijk R."/>
            <person name="Schleper C."/>
            <person name="Guy L."/>
            <person name="Ettema T.J."/>
        </authorList>
    </citation>
    <scope>NUCLEOTIDE SEQUENCE</scope>
</reference>
<protein>
    <recommendedName>
        <fullName evidence="1">Amidase domain-containing protein</fullName>
    </recommendedName>
</protein>
<comment type="caution">
    <text evidence="2">The sequence shown here is derived from an EMBL/GenBank/DDBJ whole genome shotgun (WGS) entry which is preliminary data.</text>
</comment>
<dbReference type="PANTHER" id="PTHR42678">
    <property type="entry name" value="AMIDASE"/>
    <property type="match status" value="1"/>
</dbReference>
<organism evidence="2">
    <name type="scientific">marine sediment metagenome</name>
    <dbReference type="NCBI Taxonomy" id="412755"/>
    <lineage>
        <taxon>unclassified sequences</taxon>
        <taxon>metagenomes</taxon>
        <taxon>ecological metagenomes</taxon>
    </lineage>
</organism>
<name>A0A0F9QDS9_9ZZZZ</name>
<dbReference type="Pfam" id="PF01425">
    <property type="entry name" value="Amidase"/>
    <property type="match status" value="1"/>
</dbReference>
<gene>
    <name evidence="2" type="ORF">LCGC14_0730630</name>
</gene>
<dbReference type="InterPro" id="IPR036928">
    <property type="entry name" value="AS_sf"/>
</dbReference>
<dbReference type="SUPFAM" id="SSF75304">
    <property type="entry name" value="Amidase signature (AS) enzymes"/>
    <property type="match status" value="1"/>
</dbReference>
<dbReference type="AlphaFoldDB" id="A0A0F9QDS9"/>
<sequence length="511" mass="56178">MLLSSIIPIKSRLQMKEYNISEIQKLMEGGKITAQQLTKNFLSRIRKLDKNGPKINAIIEINPEALKIAENLDEERKNKKVRSPLHGIPVLIKDNITTADKMMTTAGSLALEGYRSTQDAYIIQRLREAGAVILGKTNLSEWANFRSTRSTSGWSSRGGQTLNPYVLDRNPCGSSSGSAVAVAANLCVGSIGTETDGSIICPSNANSIVGIKPSIGLVSRTGIIPISHNQDTAGPMARTVEDAAIMLTVLVGPDPEDSFSLMNNNEIPADYTKFLDINGLQNARIGVARNFFGRNEHVDKIMENAINIMKTHGSIILDPIELTIVNDLNDPEYLVLLYDFKHDMNEFLPKFVPEEFPQTLSDLIEFNIQKKEKVMPYFGQEIFKLAEKKGPLTRKEYKSALEKCQKLAREEGIDIIIQENQLDAIIAPSGGPAWLIDHINGDHSTGGSSSPAAVAGYPNITVPAGYVYGLPVGISFFGQNFQEPTLLKLAYAFEQASKARQPPKFLNTIKF</sequence>
<dbReference type="InterPro" id="IPR023631">
    <property type="entry name" value="Amidase_dom"/>
</dbReference>
<proteinExistence type="predicted"/>
<feature type="domain" description="Amidase" evidence="1">
    <location>
        <begin position="37"/>
        <end position="487"/>
    </location>
</feature>
<dbReference type="NCBIfam" id="NF006006">
    <property type="entry name" value="PRK08137.1"/>
    <property type="match status" value="1"/>
</dbReference>
<dbReference type="Gene3D" id="3.90.1300.10">
    <property type="entry name" value="Amidase signature (AS) domain"/>
    <property type="match status" value="1"/>
</dbReference>
<dbReference type="EMBL" id="LAZR01001688">
    <property type="protein sequence ID" value="KKN40719.1"/>
    <property type="molecule type" value="Genomic_DNA"/>
</dbReference>
<evidence type="ECO:0000259" key="1">
    <source>
        <dbReference type="Pfam" id="PF01425"/>
    </source>
</evidence>
<accession>A0A0F9QDS9</accession>
<dbReference type="PANTHER" id="PTHR42678:SF34">
    <property type="entry name" value="OS04G0183300 PROTEIN"/>
    <property type="match status" value="1"/>
</dbReference>
<evidence type="ECO:0000313" key="2">
    <source>
        <dbReference type="EMBL" id="KKN40719.1"/>
    </source>
</evidence>
<dbReference type="NCBIfam" id="NF005300">
    <property type="entry name" value="PRK06828.1"/>
    <property type="match status" value="1"/>
</dbReference>